<dbReference type="AlphaFoldDB" id="A0A2C9WDU0"/>
<dbReference type="EMBL" id="CM004388">
    <property type="protein sequence ID" value="OAY58007.1"/>
    <property type="molecule type" value="Genomic_DNA"/>
</dbReference>
<protein>
    <submittedName>
        <fullName evidence="1">Uncharacterized protein</fullName>
    </submittedName>
</protein>
<accession>A0A2C9WDU0</accession>
<name>A0A2C9WDU0_MANES</name>
<sequence length="36" mass="4012">MTFLSLPHIIGQRESLIHFLSLAATTTGNLNKDKKD</sequence>
<evidence type="ECO:0000313" key="1">
    <source>
        <dbReference type="EMBL" id="OAY58007.1"/>
    </source>
</evidence>
<organism evidence="1">
    <name type="scientific">Manihot esculenta</name>
    <name type="common">Cassava</name>
    <name type="synonym">Jatropha manihot</name>
    <dbReference type="NCBI Taxonomy" id="3983"/>
    <lineage>
        <taxon>Eukaryota</taxon>
        <taxon>Viridiplantae</taxon>
        <taxon>Streptophyta</taxon>
        <taxon>Embryophyta</taxon>
        <taxon>Tracheophyta</taxon>
        <taxon>Spermatophyta</taxon>
        <taxon>Magnoliopsida</taxon>
        <taxon>eudicotyledons</taxon>
        <taxon>Gunneridae</taxon>
        <taxon>Pentapetalae</taxon>
        <taxon>rosids</taxon>
        <taxon>fabids</taxon>
        <taxon>Malpighiales</taxon>
        <taxon>Euphorbiaceae</taxon>
        <taxon>Crotonoideae</taxon>
        <taxon>Manihoteae</taxon>
        <taxon>Manihot</taxon>
    </lineage>
</organism>
<proteinExistence type="predicted"/>
<gene>
    <name evidence="1" type="ORF">MANES_02G142300</name>
</gene>
<reference evidence="1" key="1">
    <citation type="submission" date="2016-02" db="EMBL/GenBank/DDBJ databases">
        <title>WGS assembly of Manihot esculenta.</title>
        <authorList>
            <person name="Bredeson J.V."/>
            <person name="Prochnik S.E."/>
            <person name="Lyons J.B."/>
            <person name="Schmutz J."/>
            <person name="Grimwood J."/>
            <person name="Vrebalov J."/>
            <person name="Bart R.S."/>
            <person name="Amuge T."/>
            <person name="Ferguson M.E."/>
            <person name="Green R."/>
            <person name="Putnam N."/>
            <person name="Stites J."/>
            <person name="Rounsley S."/>
            <person name="Rokhsar D.S."/>
        </authorList>
    </citation>
    <scope>NUCLEOTIDE SEQUENCE [LARGE SCALE GENOMIC DNA]</scope>
    <source>
        <tissue evidence="1">Leaf</tissue>
    </source>
</reference>